<keyword evidence="11" id="KW-1185">Reference proteome</keyword>
<feature type="region of interest" description="Disordered" evidence="8">
    <location>
        <begin position="717"/>
        <end position="763"/>
    </location>
</feature>
<feature type="transmembrane region" description="Helical" evidence="9">
    <location>
        <begin position="70"/>
        <end position="87"/>
    </location>
</feature>
<keyword evidence="3 9" id="KW-0812">Transmembrane</keyword>
<dbReference type="GO" id="GO:0016020">
    <property type="term" value="C:membrane"/>
    <property type="evidence" value="ECO:0007669"/>
    <property type="project" value="UniProtKB-SubCell"/>
</dbReference>
<evidence type="ECO:0000256" key="3">
    <source>
        <dbReference type="ARBA" id="ARBA00022692"/>
    </source>
</evidence>
<dbReference type="PANTHER" id="PTHR31942:SF52">
    <property type="entry name" value="MLO-LIKE PROTEIN 1"/>
    <property type="match status" value="1"/>
</dbReference>
<gene>
    <name evidence="10" type="ORF">R1sor_015151</name>
</gene>
<evidence type="ECO:0000256" key="1">
    <source>
        <dbReference type="ARBA" id="ARBA00004141"/>
    </source>
</evidence>
<keyword evidence="6 9" id="KW-0472">Membrane</keyword>
<feature type="compositionally biased region" description="Low complexity" evidence="8">
    <location>
        <begin position="539"/>
        <end position="548"/>
    </location>
</feature>
<feature type="transmembrane region" description="Helical" evidence="9">
    <location>
        <begin position="206"/>
        <end position="229"/>
    </location>
</feature>
<keyword evidence="5 9" id="KW-1133">Transmembrane helix</keyword>
<dbReference type="EMBL" id="JBJQOH010000004">
    <property type="protein sequence ID" value="KAL3688842.1"/>
    <property type="molecule type" value="Genomic_DNA"/>
</dbReference>
<dbReference type="InterPro" id="IPR004326">
    <property type="entry name" value="Mlo"/>
</dbReference>
<evidence type="ECO:0000256" key="5">
    <source>
        <dbReference type="ARBA" id="ARBA00022989"/>
    </source>
</evidence>
<comment type="caution">
    <text evidence="10">The sequence shown here is derived from an EMBL/GenBank/DDBJ whole genome shotgun (WGS) entry which is preliminary data.</text>
</comment>
<accession>A0ABD3HEG5</accession>
<feature type="compositionally biased region" description="Low complexity" evidence="8">
    <location>
        <begin position="742"/>
        <end position="763"/>
    </location>
</feature>
<evidence type="ECO:0000256" key="7">
    <source>
        <dbReference type="ARBA" id="ARBA00023265"/>
    </source>
</evidence>
<sequence>MGHLEYDTSVEREDTYALEHTPTWAVGLVCVVFIVASLLMQRGLQKLGVWLVKRHQIPLSEALTKVKEELMLLGFISLLLTAAQNPISRLCMPDYWADDMLPCRANSNVDLASQLSEGPSVSVPPPLPSEHSSGSTAAPHLVHARNLQMDYTTLTPAATPTMRSHAADERHSTSDAQGASLSEMSYYHFCSPGHVPVLSTESLHQLHIFIFVMAVVHVFYSCFTMLFGFTQIRSWRKWEEETRGENYNYSAEIKKSFDESTYKKGTIGRQNTFIATRTRAKTGAGIWINSFFRQFGRPVTKADYLSLRMGFITNHNASMKLNFYRYMMRSLEDDLKTVIGISGYLWMFVIFFMILNVHGWYTYFWMSFIPVMINLVIGTKLQHIITQLALETAHCHGVREAPVKPRDELFWFNKPHVLLYLIHFVLFQNAFELAFCIWLVTTFGFDSCFFDQRGFIISRVIVGILAQVLCSYSTLPLYALVSQMGSHYKKAIFNIPVSNAIQVWRSKAKETRKRRSQELTKVEHQKMFENLHFRHSSHHSSGSDSGHAADAENDGTDSSHYDHGSHHSILLGHIFHVRPESPKTSKTSNQATAPNLIVSTSTSHRHDQFAAEDEPSRSSGELDSSDSTTDGTEDENADEARMLPSDRVGISPRAGKTVHFRVPPEDSIVENDAPVVSRPQWVVPVGNPIRMSRFPSGRLKLKVKDDSLQLTVSQQLETAWPSTSAASHTSPHIRISKRRLDASASDSALRTSSSSDSSTEDVSVSLEKLSIVVDK</sequence>
<feature type="transmembrane region" description="Helical" evidence="9">
    <location>
        <begin position="335"/>
        <end position="354"/>
    </location>
</feature>
<reference evidence="10 11" key="1">
    <citation type="submission" date="2024-09" db="EMBL/GenBank/DDBJ databases">
        <title>Chromosome-scale assembly of Riccia sorocarpa.</title>
        <authorList>
            <person name="Paukszto L."/>
        </authorList>
    </citation>
    <scope>NUCLEOTIDE SEQUENCE [LARGE SCALE GENOMIC DNA]</scope>
    <source>
        <strain evidence="10">LP-2024</strain>
        <tissue evidence="10">Aerial parts of the thallus</tissue>
    </source>
</reference>
<feature type="compositionally biased region" description="Low complexity" evidence="8">
    <location>
        <begin position="618"/>
        <end position="630"/>
    </location>
</feature>
<comment type="subcellular location">
    <subcellularLocation>
        <location evidence="1">Membrane</location>
        <topology evidence="1">Multi-pass membrane protein</topology>
    </subcellularLocation>
</comment>
<protein>
    <recommendedName>
        <fullName evidence="12">MLO-like protein</fullName>
    </recommendedName>
</protein>
<organism evidence="10 11">
    <name type="scientific">Riccia sorocarpa</name>
    <dbReference type="NCBI Taxonomy" id="122646"/>
    <lineage>
        <taxon>Eukaryota</taxon>
        <taxon>Viridiplantae</taxon>
        <taxon>Streptophyta</taxon>
        <taxon>Embryophyta</taxon>
        <taxon>Marchantiophyta</taxon>
        <taxon>Marchantiopsida</taxon>
        <taxon>Marchantiidae</taxon>
        <taxon>Marchantiales</taxon>
        <taxon>Ricciaceae</taxon>
        <taxon>Riccia</taxon>
    </lineage>
</organism>
<dbReference type="Pfam" id="PF03094">
    <property type="entry name" value="Mlo"/>
    <property type="match status" value="1"/>
</dbReference>
<dbReference type="Proteomes" id="UP001633002">
    <property type="component" value="Unassembled WGS sequence"/>
</dbReference>
<keyword evidence="7" id="KW-0568">Pathogenesis-related protein</keyword>
<feature type="region of interest" description="Disordered" evidence="8">
    <location>
        <begin position="601"/>
        <end position="662"/>
    </location>
</feature>
<evidence type="ECO:0000256" key="2">
    <source>
        <dbReference type="ARBA" id="ARBA00006574"/>
    </source>
</evidence>
<dbReference type="PANTHER" id="PTHR31942">
    <property type="entry name" value="MLO-LIKE PROTEIN 1"/>
    <property type="match status" value="1"/>
</dbReference>
<feature type="transmembrane region" description="Helical" evidence="9">
    <location>
        <begin position="417"/>
        <end position="440"/>
    </location>
</feature>
<proteinExistence type="inferred from homology"/>
<evidence type="ECO:0000313" key="11">
    <source>
        <dbReference type="Proteomes" id="UP001633002"/>
    </source>
</evidence>
<evidence type="ECO:0000256" key="6">
    <source>
        <dbReference type="ARBA" id="ARBA00023136"/>
    </source>
</evidence>
<dbReference type="GO" id="GO:0006952">
    <property type="term" value="P:defense response"/>
    <property type="evidence" value="ECO:0007669"/>
    <property type="project" value="UniProtKB-KW"/>
</dbReference>
<feature type="region of interest" description="Disordered" evidence="8">
    <location>
        <begin position="115"/>
        <end position="138"/>
    </location>
</feature>
<evidence type="ECO:0000256" key="8">
    <source>
        <dbReference type="SAM" id="MobiDB-lite"/>
    </source>
</evidence>
<evidence type="ECO:0000313" key="10">
    <source>
        <dbReference type="EMBL" id="KAL3688842.1"/>
    </source>
</evidence>
<comment type="similarity">
    <text evidence="2">Belongs to the MLO family.</text>
</comment>
<evidence type="ECO:0000256" key="9">
    <source>
        <dbReference type="SAM" id="Phobius"/>
    </source>
</evidence>
<feature type="transmembrane region" description="Helical" evidence="9">
    <location>
        <begin position="460"/>
        <end position="481"/>
    </location>
</feature>
<dbReference type="AlphaFoldDB" id="A0ABD3HEG5"/>
<name>A0ABD3HEG5_9MARC</name>
<evidence type="ECO:0000256" key="4">
    <source>
        <dbReference type="ARBA" id="ARBA00022821"/>
    </source>
</evidence>
<feature type="transmembrane region" description="Helical" evidence="9">
    <location>
        <begin position="24"/>
        <end position="44"/>
    </location>
</feature>
<keyword evidence="4" id="KW-0611">Plant defense</keyword>
<evidence type="ECO:0008006" key="12">
    <source>
        <dbReference type="Google" id="ProtNLM"/>
    </source>
</evidence>
<feature type="compositionally biased region" description="Polar residues" evidence="8">
    <location>
        <begin position="717"/>
        <end position="730"/>
    </location>
</feature>
<feature type="region of interest" description="Disordered" evidence="8">
    <location>
        <begin position="535"/>
        <end position="565"/>
    </location>
</feature>